<dbReference type="InterPro" id="IPR001387">
    <property type="entry name" value="Cro/C1-type_HTH"/>
</dbReference>
<feature type="region of interest" description="Disordered" evidence="6">
    <location>
        <begin position="1"/>
        <end position="22"/>
    </location>
</feature>
<dbReference type="CDD" id="cd00093">
    <property type="entry name" value="HTH_XRE"/>
    <property type="match status" value="1"/>
</dbReference>
<evidence type="ECO:0000313" key="8">
    <source>
        <dbReference type="EMBL" id="ADJ45798.1"/>
    </source>
</evidence>
<dbReference type="PRINTS" id="PR00364">
    <property type="entry name" value="DISEASERSIST"/>
</dbReference>
<dbReference type="GO" id="GO:0003677">
    <property type="term" value="F:DNA binding"/>
    <property type="evidence" value="ECO:0007669"/>
    <property type="project" value="UniProtKB-KW"/>
</dbReference>
<dbReference type="SMART" id="SM00530">
    <property type="entry name" value="HTH_XRE"/>
    <property type="match status" value="1"/>
</dbReference>
<dbReference type="InterPro" id="IPR001867">
    <property type="entry name" value="OmpR/PhoB-type_DNA-bd"/>
</dbReference>
<dbReference type="SUPFAM" id="SSF48452">
    <property type="entry name" value="TPR-like"/>
    <property type="match status" value="3"/>
</dbReference>
<dbReference type="PANTHER" id="PTHR35807">
    <property type="entry name" value="TRANSCRIPTIONAL REGULATOR REDD-RELATED"/>
    <property type="match status" value="1"/>
</dbReference>
<sequence length="1034" mass="111170">MDTGRGGLPHTEHTAAAGEPFSALLRRRRGELGITQAELARRAGVSVRAVRYLEHGRTRNPRTASIRQLIAALEPEPGTPAAATTRVGVLGPLLVEVGGAPQHLGDTRWARLLGLLALQPNRAVAVDDIVDVLWGARPPRSHLDLIGGAVRRLRALLHPQLQLRATGRGGYRLDGTPDQLDVLRFDARLDEAKAAQAGGDRESAFRALDAAMACWRGPVLAGHDALHRHSAVAALSRRRLSTALAYADAGIALGRHDEVVAQLETMRDDEPMHEGLHARLMVALAGSGRQAAALALFDALHARLASELGIEPGPEVRAAQLHVLRQEVPAAAQPFGTGNYLPRDVGHFVGRVAETGLLTGAAGPAAVYGICGMAGVGKTALAVHLGHRFADRFPDGQLFADLHAHGPDGPLAPEAALDSLLRQLGVDGARIPERLDQRAALWRSLLVGRNALVVLDDAADAAQVRPLLPGGPGSLVLITSRARLTSIDVLTTVSLDVLAPAEAAQLLTRVAGPDRVGPDPAAGEITRLCGYLPLAVRIAAARLRDRPLWTVSHLAGLLRDEHRRLAELSTGDRSVGAAFTLSYRQLTEPQQRLFRLLGEFPGTDVDAVAAAAIAGRELRETERLLEELVDVHLLSQPALGRYRFHNLIRDHARATGLAAPTAAREAAASRMFDYYLHVAGRAADVLEPTRKRFRPAGSPPACGPELGTAAEALAWLEAERENLAAVAAAAAGRDRPHHCWQLVQPLWRFYFVRGHVDDWIRTHRLALRVAGELGDPIAEAELRKNLGLGHWRSGDFAEAVAQHHRALALDRANHDLWGQAKTHNHLGFIHARGGSHDEALTHHRHAVELYRAAGDRCGEARALVGLGDLHYHAGRRAESAAEFRRGLDLAQEVGDCWGEALAAIGLGFTAAPRHARRHLERGLQYARAAGDRWAECLALTGLGTVHHADGDVPEAANCLRQAVTLAQEVGDRWWERTATTALGRVHAALGRHAEAVLHHERAVKLARDLADETAEAEALAALAETPAVRREIHA</sequence>
<reference evidence="8 9" key="1">
    <citation type="journal article" date="2010" name="Cell Res.">
        <title>Complete genome sequence of the rifamycin SV-producing Amycolatopsis mediterranei U32 revealed its genetic characteristics in phylogeny and metabolism.</title>
        <authorList>
            <person name="Zhao W."/>
            <person name="Zhong Y."/>
            <person name="Yuan H."/>
            <person name="Wang J."/>
            <person name="Zheng H."/>
            <person name="Wang Y."/>
            <person name="Cen X."/>
            <person name="Xu F."/>
            <person name="Bai J."/>
            <person name="Han X."/>
            <person name="Lu G."/>
            <person name="Zhu Y."/>
            <person name="Shao Z."/>
            <person name="Yan H."/>
            <person name="Li C."/>
            <person name="Peng N."/>
            <person name="Zhang Z."/>
            <person name="Zhang Y."/>
            <person name="Lin W."/>
            <person name="Fan Y."/>
            <person name="Qin Z."/>
            <person name="Hu Y."/>
            <person name="Zhu B."/>
            <person name="Wang S."/>
            <person name="Ding X."/>
            <person name="Zhao G.P."/>
        </authorList>
    </citation>
    <scope>NUCLEOTIDE SEQUENCE [LARGE SCALE GENOMIC DNA]</scope>
    <source>
        <strain evidence="9">U-32</strain>
    </source>
</reference>
<feature type="domain" description="HTH cro/C1-type" evidence="7">
    <location>
        <begin position="25"/>
        <end position="74"/>
    </location>
</feature>
<dbReference type="PANTHER" id="PTHR35807:SF1">
    <property type="entry name" value="TRANSCRIPTIONAL REGULATOR REDD"/>
    <property type="match status" value="1"/>
</dbReference>
<evidence type="ECO:0000259" key="7">
    <source>
        <dbReference type="PROSITE" id="PS50943"/>
    </source>
</evidence>
<dbReference type="PROSITE" id="PS50005">
    <property type="entry name" value="TPR"/>
    <property type="match status" value="1"/>
</dbReference>
<dbReference type="KEGG" id="amd:AMED_4021"/>
<dbReference type="InterPro" id="IPR011990">
    <property type="entry name" value="TPR-like_helical_dom_sf"/>
</dbReference>
<dbReference type="Gene3D" id="3.40.50.300">
    <property type="entry name" value="P-loop containing nucleotide triphosphate hydrolases"/>
    <property type="match status" value="1"/>
</dbReference>
<comment type="similarity">
    <text evidence="1">Belongs to the AfsR/DnrI/RedD regulatory family.</text>
</comment>
<dbReference type="SMART" id="SM00028">
    <property type="entry name" value="TPR"/>
    <property type="match status" value="5"/>
</dbReference>
<dbReference type="SUPFAM" id="SSF52540">
    <property type="entry name" value="P-loop containing nucleoside triphosphate hydrolases"/>
    <property type="match status" value="1"/>
</dbReference>
<dbReference type="GO" id="GO:0006355">
    <property type="term" value="P:regulation of DNA-templated transcription"/>
    <property type="evidence" value="ECO:0007669"/>
    <property type="project" value="InterPro"/>
</dbReference>
<dbReference type="Proteomes" id="UP000000328">
    <property type="component" value="Chromosome"/>
</dbReference>
<keyword evidence="3" id="KW-0238">DNA-binding</keyword>
<dbReference type="eggNOG" id="COG3903">
    <property type="taxonomic scope" value="Bacteria"/>
</dbReference>
<evidence type="ECO:0000256" key="5">
    <source>
        <dbReference type="PROSITE-ProRule" id="PRU00339"/>
    </source>
</evidence>
<dbReference type="Gene3D" id="1.10.260.40">
    <property type="entry name" value="lambda repressor-like DNA-binding domains"/>
    <property type="match status" value="1"/>
</dbReference>
<dbReference type="Pfam" id="PF03704">
    <property type="entry name" value="BTAD"/>
    <property type="match status" value="1"/>
</dbReference>
<dbReference type="eggNOG" id="COG3629">
    <property type="taxonomic scope" value="Bacteria"/>
</dbReference>
<feature type="repeat" description="TPR" evidence="5">
    <location>
        <begin position="780"/>
        <end position="813"/>
    </location>
</feature>
<dbReference type="Gene3D" id="1.25.40.10">
    <property type="entry name" value="Tetratricopeptide repeat domain"/>
    <property type="match status" value="3"/>
</dbReference>
<dbReference type="PATRIC" id="fig|749927.5.peg.4159"/>
<evidence type="ECO:0000256" key="4">
    <source>
        <dbReference type="ARBA" id="ARBA00023163"/>
    </source>
</evidence>
<protein>
    <submittedName>
        <fullName evidence="8">SARP family transcriptional regulator fused with ATPase domain</fullName>
    </submittedName>
</protein>
<dbReference type="EMBL" id="CP002000">
    <property type="protein sequence ID" value="ADJ45798.1"/>
    <property type="molecule type" value="Genomic_DNA"/>
</dbReference>
<dbReference type="AlphaFoldDB" id="A0A0H3D6V4"/>
<dbReference type="GeneID" id="92871754"/>
<dbReference type="RefSeq" id="WP_013225870.1">
    <property type="nucleotide sequence ID" value="NC_014318.1"/>
</dbReference>
<dbReference type="Pfam" id="PF13560">
    <property type="entry name" value="HTH_31"/>
    <property type="match status" value="1"/>
</dbReference>
<dbReference type="InterPro" id="IPR019734">
    <property type="entry name" value="TPR_rpt"/>
</dbReference>
<evidence type="ECO:0000256" key="6">
    <source>
        <dbReference type="SAM" id="MobiDB-lite"/>
    </source>
</evidence>
<keyword evidence="2" id="KW-0805">Transcription regulation</keyword>
<dbReference type="SUPFAM" id="SSF47413">
    <property type="entry name" value="lambda repressor-like DNA-binding domains"/>
    <property type="match status" value="1"/>
</dbReference>
<dbReference type="Pfam" id="PF13424">
    <property type="entry name" value="TPR_12"/>
    <property type="match status" value="2"/>
</dbReference>
<dbReference type="InterPro" id="IPR016032">
    <property type="entry name" value="Sig_transdc_resp-reg_C-effctor"/>
</dbReference>
<dbReference type="HOGENOM" id="CLU_004665_2_0_11"/>
<evidence type="ECO:0000313" key="9">
    <source>
        <dbReference type="Proteomes" id="UP000000328"/>
    </source>
</evidence>
<evidence type="ECO:0000256" key="2">
    <source>
        <dbReference type="ARBA" id="ARBA00023015"/>
    </source>
</evidence>
<keyword evidence="4" id="KW-0804">Transcription</keyword>
<dbReference type="GO" id="GO:0000160">
    <property type="term" value="P:phosphorelay signal transduction system"/>
    <property type="evidence" value="ECO:0007669"/>
    <property type="project" value="InterPro"/>
</dbReference>
<dbReference type="OrthoDB" id="4507225at2"/>
<dbReference type="InterPro" id="IPR051677">
    <property type="entry name" value="AfsR-DnrI-RedD_regulator"/>
</dbReference>
<dbReference type="InterPro" id="IPR027417">
    <property type="entry name" value="P-loop_NTPase"/>
</dbReference>
<keyword evidence="5" id="KW-0802">TPR repeat</keyword>
<dbReference type="CDD" id="cd15831">
    <property type="entry name" value="BTAD"/>
    <property type="match status" value="1"/>
</dbReference>
<dbReference type="InterPro" id="IPR036388">
    <property type="entry name" value="WH-like_DNA-bd_sf"/>
</dbReference>
<dbReference type="SMART" id="SM00862">
    <property type="entry name" value="Trans_reg_C"/>
    <property type="match status" value="1"/>
</dbReference>
<accession>A0A0H3D6V4</accession>
<name>A0A0H3D6V4_AMYMU</name>
<dbReference type="Gene3D" id="1.10.10.10">
    <property type="entry name" value="Winged helix-like DNA-binding domain superfamily/Winged helix DNA-binding domain"/>
    <property type="match status" value="2"/>
</dbReference>
<evidence type="ECO:0000256" key="1">
    <source>
        <dbReference type="ARBA" id="ARBA00005820"/>
    </source>
</evidence>
<proteinExistence type="inferred from homology"/>
<organism evidence="8 9">
    <name type="scientific">Amycolatopsis mediterranei (strain U-32)</name>
    <dbReference type="NCBI Taxonomy" id="749927"/>
    <lineage>
        <taxon>Bacteria</taxon>
        <taxon>Bacillati</taxon>
        <taxon>Actinomycetota</taxon>
        <taxon>Actinomycetes</taxon>
        <taxon>Pseudonocardiales</taxon>
        <taxon>Pseudonocardiaceae</taxon>
        <taxon>Amycolatopsis</taxon>
    </lineage>
</organism>
<dbReference type="PROSITE" id="PS50943">
    <property type="entry name" value="HTH_CROC1"/>
    <property type="match status" value="1"/>
</dbReference>
<dbReference type="InterPro" id="IPR005158">
    <property type="entry name" value="BTAD"/>
</dbReference>
<dbReference type="GO" id="GO:0043531">
    <property type="term" value="F:ADP binding"/>
    <property type="evidence" value="ECO:0007669"/>
    <property type="project" value="InterPro"/>
</dbReference>
<evidence type="ECO:0000256" key="3">
    <source>
        <dbReference type="ARBA" id="ARBA00023125"/>
    </source>
</evidence>
<dbReference type="InterPro" id="IPR010982">
    <property type="entry name" value="Lambda_DNA-bd_dom_sf"/>
</dbReference>
<gene>
    <name evidence="8" type="ordered locus">AMED_4021</name>
</gene>
<dbReference type="eggNOG" id="COG3620">
    <property type="taxonomic scope" value="Bacteria"/>
</dbReference>
<dbReference type="SMART" id="SM01043">
    <property type="entry name" value="BTAD"/>
    <property type="match status" value="1"/>
</dbReference>
<dbReference type="SUPFAM" id="SSF46894">
    <property type="entry name" value="C-terminal effector domain of the bipartite response regulators"/>
    <property type="match status" value="1"/>
</dbReference>